<feature type="chain" id="PRO_5040472428" description="Ig-like domain-containing protein" evidence="3">
    <location>
        <begin position="20"/>
        <end position="605"/>
    </location>
</feature>
<dbReference type="OrthoDB" id="5857426at2759"/>
<dbReference type="PANTHER" id="PTHR44663">
    <property type="entry name" value="JUNCTIONAL ADHESION MOLECULE B"/>
    <property type="match status" value="1"/>
</dbReference>
<evidence type="ECO:0000259" key="4">
    <source>
        <dbReference type="PROSITE" id="PS50835"/>
    </source>
</evidence>
<feature type="compositionally biased region" description="Polar residues" evidence="1">
    <location>
        <begin position="580"/>
        <end position="596"/>
    </location>
</feature>
<dbReference type="EMBL" id="JAIZAY010000021">
    <property type="protein sequence ID" value="KAJ8021638.1"/>
    <property type="molecule type" value="Genomic_DNA"/>
</dbReference>
<feature type="region of interest" description="Disordered" evidence="1">
    <location>
        <begin position="580"/>
        <end position="605"/>
    </location>
</feature>
<dbReference type="Gene3D" id="2.60.40.10">
    <property type="entry name" value="Immunoglobulins"/>
    <property type="match status" value="1"/>
</dbReference>
<dbReference type="InterPro" id="IPR003599">
    <property type="entry name" value="Ig_sub"/>
</dbReference>
<keyword evidence="3" id="KW-0732">Signal</keyword>
<evidence type="ECO:0000313" key="6">
    <source>
        <dbReference type="Proteomes" id="UP001152320"/>
    </source>
</evidence>
<keyword evidence="2" id="KW-0812">Transmembrane</keyword>
<evidence type="ECO:0000256" key="1">
    <source>
        <dbReference type="SAM" id="MobiDB-lite"/>
    </source>
</evidence>
<evidence type="ECO:0000313" key="5">
    <source>
        <dbReference type="EMBL" id="KAJ8021638.1"/>
    </source>
</evidence>
<dbReference type="InterPro" id="IPR013783">
    <property type="entry name" value="Ig-like_fold"/>
</dbReference>
<gene>
    <name evidence="5" type="ORF">HOLleu_38899</name>
</gene>
<dbReference type="SMART" id="SM00409">
    <property type="entry name" value="IG"/>
    <property type="match status" value="1"/>
</dbReference>
<sequence length="605" mass="68127">MEKLWILIFVAFLAKETEQQMLSVKTNSDSQLQASEKDEIELTCIIKTAGRPTRFQWLLAGNLITNGTEIANLSDSDNYLVSLIERKGKNNVFDYNLRINQVSRTHHGRWTCRAIENTETIEKVNIVLTVAYVPDQMYPICEMADLSLICETQEGNPRVSLEWYAESVEQQFNVKPSASRTIDGIIHSEVWFSSLRPPNWMKDYVVCETDFGNCSISKEDVYNQTELFIFKEEQEKNVFVHCNVSNTLNEGSLVFEWGDPLLEGKMTLHEGQATLTFQDEGFGYKEEIVVCRYLWGIMDNIAVSIVVNIPIAPPLHSSTEVATELIADFLSTELMARKTPPTSDDHFLHSTSQISSTSKSVESTSTSAKYGGVAQTVETTHYFSTSKPITSPEESLKSTLYNQKMSFPTKIFTTQIPVETYDTDSGTTTSTSILDKTTLYPNNRITTVLMNPKSTDLMEEIISSSDKPRHEDTTIPRVTETDKIRRTFTFVNTEERTVTPQATTKGLELSTRPEPRVTEKTTILEAKPTLPLLPPESNIEPADGGRNISLLLISLIVIFVVLLIAVIVYQKWKEKTGSYSLPNSTSPNVKNPSASTFRPKPEYSY</sequence>
<protein>
    <recommendedName>
        <fullName evidence="4">Ig-like domain-containing protein</fullName>
    </recommendedName>
</protein>
<dbReference type="PANTHER" id="PTHR44663:SF2">
    <property type="entry name" value="JUNCTIONAL ADHESION MOLECULE B"/>
    <property type="match status" value="1"/>
</dbReference>
<dbReference type="PROSITE" id="PS50835">
    <property type="entry name" value="IG_LIKE"/>
    <property type="match status" value="1"/>
</dbReference>
<keyword evidence="2" id="KW-1133">Transmembrane helix</keyword>
<dbReference type="Proteomes" id="UP001152320">
    <property type="component" value="Chromosome 21"/>
</dbReference>
<keyword evidence="6" id="KW-1185">Reference proteome</keyword>
<evidence type="ECO:0000256" key="3">
    <source>
        <dbReference type="SAM" id="SignalP"/>
    </source>
</evidence>
<proteinExistence type="predicted"/>
<feature type="transmembrane region" description="Helical" evidence="2">
    <location>
        <begin position="548"/>
        <end position="569"/>
    </location>
</feature>
<dbReference type="InterPro" id="IPR007110">
    <property type="entry name" value="Ig-like_dom"/>
</dbReference>
<dbReference type="SUPFAM" id="SSF48726">
    <property type="entry name" value="Immunoglobulin"/>
    <property type="match status" value="1"/>
</dbReference>
<comment type="caution">
    <text evidence="5">The sequence shown here is derived from an EMBL/GenBank/DDBJ whole genome shotgun (WGS) entry which is preliminary data.</text>
</comment>
<accession>A0A9Q0YF03</accession>
<dbReference type="InterPro" id="IPR042625">
    <property type="entry name" value="JAM2"/>
</dbReference>
<name>A0A9Q0YF03_HOLLE</name>
<organism evidence="5 6">
    <name type="scientific">Holothuria leucospilota</name>
    <name type="common">Black long sea cucumber</name>
    <name type="synonym">Mertensiothuria leucospilota</name>
    <dbReference type="NCBI Taxonomy" id="206669"/>
    <lineage>
        <taxon>Eukaryota</taxon>
        <taxon>Metazoa</taxon>
        <taxon>Echinodermata</taxon>
        <taxon>Eleutherozoa</taxon>
        <taxon>Echinozoa</taxon>
        <taxon>Holothuroidea</taxon>
        <taxon>Aspidochirotacea</taxon>
        <taxon>Aspidochirotida</taxon>
        <taxon>Holothuriidae</taxon>
        <taxon>Holothuria</taxon>
    </lineage>
</organism>
<keyword evidence="2" id="KW-0472">Membrane</keyword>
<evidence type="ECO:0000256" key="2">
    <source>
        <dbReference type="SAM" id="Phobius"/>
    </source>
</evidence>
<dbReference type="AlphaFoldDB" id="A0A9Q0YF03"/>
<feature type="signal peptide" evidence="3">
    <location>
        <begin position="1"/>
        <end position="19"/>
    </location>
</feature>
<dbReference type="InterPro" id="IPR036179">
    <property type="entry name" value="Ig-like_dom_sf"/>
</dbReference>
<reference evidence="5" key="1">
    <citation type="submission" date="2021-10" db="EMBL/GenBank/DDBJ databases">
        <title>Tropical sea cucumber genome reveals ecological adaptation and Cuvierian tubules defense mechanism.</title>
        <authorList>
            <person name="Chen T."/>
        </authorList>
    </citation>
    <scope>NUCLEOTIDE SEQUENCE</scope>
    <source>
        <strain evidence="5">Nanhai2018</strain>
        <tissue evidence="5">Muscle</tissue>
    </source>
</reference>
<feature type="domain" description="Ig-like" evidence="4">
    <location>
        <begin position="19"/>
        <end position="122"/>
    </location>
</feature>